<dbReference type="AlphaFoldDB" id="A0A1I0NW49"/>
<evidence type="ECO:0000313" key="3">
    <source>
        <dbReference type="Proteomes" id="UP000199373"/>
    </source>
</evidence>
<reference evidence="2 3" key="1">
    <citation type="submission" date="2016-10" db="EMBL/GenBank/DDBJ databases">
        <authorList>
            <person name="de Groot N.N."/>
        </authorList>
    </citation>
    <scope>NUCLEOTIDE SEQUENCE [LARGE SCALE GENOMIC DNA]</scope>
    <source>
        <strain evidence="2 3">TC2-24</strain>
    </source>
</reference>
<dbReference type="EMBL" id="FOIQ01000003">
    <property type="protein sequence ID" value="SEW06008.1"/>
    <property type="molecule type" value="Genomic_DNA"/>
</dbReference>
<evidence type="ECO:0000256" key="1">
    <source>
        <dbReference type="SAM" id="Coils"/>
    </source>
</evidence>
<feature type="coiled-coil region" evidence="1">
    <location>
        <begin position="74"/>
        <end position="115"/>
    </location>
</feature>
<sequence length="149" mass="17354">MKRIPLYLTAALLFTACSDSQQKKAEQLLEEARTHFAQGQLDEARADIDSLRKTYPELIEIRKAALKLHQDVELKRAQEEFMQTDSLLQIVQKEYDDMQAKVEKDKAALKATAEELTLLTMKRIERDSIRTQFETLGAKIRYIHMKQKE</sequence>
<keyword evidence="1" id="KW-0175">Coiled coil</keyword>
<gene>
    <name evidence="2" type="ORF">SAMN04487850_1397</name>
</gene>
<dbReference type="Proteomes" id="UP000199373">
    <property type="component" value="Unassembled WGS sequence"/>
</dbReference>
<proteinExistence type="predicted"/>
<name>A0A1I0NW49_9BACT</name>
<accession>A0A1I0NW49</accession>
<evidence type="ECO:0000313" key="2">
    <source>
        <dbReference type="EMBL" id="SEW06008.1"/>
    </source>
</evidence>
<dbReference type="RefSeq" id="WP_091915579.1">
    <property type="nucleotide sequence ID" value="NZ_FOIQ01000003.1"/>
</dbReference>
<keyword evidence="3" id="KW-1185">Reference proteome</keyword>
<organism evidence="2 3">
    <name type="scientific">Prevotella aff. ruminicola Tc2-24</name>
    <dbReference type="NCBI Taxonomy" id="81582"/>
    <lineage>
        <taxon>Bacteria</taxon>
        <taxon>Pseudomonadati</taxon>
        <taxon>Bacteroidota</taxon>
        <taxon>Bacteroidia</taxon>
        <taxon>Bacteroidales</taxon>
        <taxon>Prevotellaceae</taxon>
        <taxon>Prevotella</taxon>
    </lineage>
</organism>
<dbReference type="PROSITE" id="PS51257">
    <property type="entry name" value="PROKAR_LIPOPROTEIN"/>
    <property type="match status" value="1"/>
</dbReference>
<evidence type="ECO:0008006" key="4">
    <source>
        <dbReference type="Google" id="ProtNLM"/>
    </source>
</evidence>
<protein>
    <recommendedName>
        <fullName evidence="4">Lipoprotein</fullName>
    </recommendedName>
</protein>